<organism evidence="1 2">
    <name type="scientific">Caballeronia glathei</name>
    <dbReference type="NCBI Taxonomy" id="60547"/>
    <lineage>
        <taxon>Bacteria</taxon>
        <taxon>Pseudomonadati</taxon>
        <taxon>Pseudomonadota</taxon>
        <taxon>Betaproteobacteria</taxon>
        <taxon>Burkholderiales</taxon>
        <taxon>Burkholderiaceae</taxon>
        <taxon>Caballeronia</taxon>
    </lineage>
</organism>
<gene>
    <name evidence="1" type="ORF">BG61_31600</name>
</gene>
<keyword evidence="2" id="KW-1185">Reference proteome</keyword>
<name>A0A069PG05_9BURK</name>
<dbReference type="AlphaFoldDB" id="A0A069PG05"/>
<accession>A0A069PG05</accession>
<reference evidence="1 2" key="1">
    <citation type="submission" date="2014-03" db="EMBL/GenBank/DDBJ databases">
        <title>Draft Genome Sequences of Four Burkholderia Strains.</title>
        <authorList>
            <person name="Liu X.Y."/>
            <person name="Li C.X."/>
            <person name="Xu J.H."/>
        </authorList>
    </citation>
    <scope>NUCLEOTIDE SEQUENCE [LARGE SCALE GENOMIC DNA]</scope>
    <source>
        <strain evidence="1 2">DSM 50014</strain>
    </source>
</reference>
<protein>
    <submittedName>
        <fullName evidence="1">Uncharacterized protein</fullName>
    </submittedName>
</protein>
<sequence>MNHALFDLLERLDAARIHYMLGRHRAESILVSVTLVGQRIEIDVFRDGHLEISRFLGTEDIEGGTELVDDIIARATD</sequence>
<comment type="caution">
    <text evidence="1">The sequence shown here is derived from an EMBL/GenBank/DDBJ whole genome shotgun (WGS) entry which is preliminary data.</text>
</comment>
<proteinExistence type="predicted"/>
<dbReference type="RefSeq" id="WP_035937150.1">
    <property type="nucleotide sequence ID" value="NZ_CADFFX010000030.1"/>
</dbReference>
<dbReference type="Proteomes" id="UP000027466">
    <property type="component" value="Unassembled WGS sequence"/>
</dbReference>
<evidence type="ECO:0000313" key="1">
    <source>
        <dbReference type="EMBL" id="KDR39530.1"/>
    </source>
</evidence>
<evidence type="ECO:0000313" key="2">
    <source>
        <dbReference type="Proteomes" id="UP000027466"/>
    </source>
</evidence>
<dbReference type="EMBL" id="JFHC01000057">
    <property type="protein sequence ID" value="KDR39530.1"/>
    <property type="molecule type" value="Genomic_DNA"/>
</dbReference>